<protein>
    <submittedName>
        <fullName evidence="1">Uncharacterized protein</fullName>
    </submittedName>
</protein>
<dbReference type="EMBL" id="PFVJ01000030">
    <property type="protein sequence ID" value="PJA89980.1"/>
    <property type="molecule type" value="Genomic_DNA"/>
</dbReference>
<gene>
    <name evidence="1" type="ORF">CO137_01305</name>
</gene>
<sequence length="119" mass="13543">MFGVEELITRINGTTEALVGALGKISSAIKEKSDIEEKKYEIFKNQIAEAQNLGSDYKIIITAIGERIEYNIKHKKTTVQVDSFGVCFYFPPEQYYLYDINVSFKFSFVDSIIISPVNE</sequence>
<name>A0A2M7Z769_9BACT</name>
<proteinExistence type="predicted"/>
<reference evidence="2" key="1">
    <citation type="submission" date="2017-09" db="EMBL/GenBank/DDBJ databases">
        <title>Depth-based differentiation of microbial function through sediment-hosted aquifers and enrichment of novel symbionts in the deep terrestrial subsurface.</title>
        <authorList>
            <person name="Probst A.J."/>
            <person name="Ladd B."/>
            <person name="Jarett J.K."/>
            <person name="Geller-Mcgrath D.E."/>
            <person name="Sieber C.M.K."/>
            <person name="Emerson J.B."/>
            <person name="Anantharaman K."/>
            <person name="Thomas B.C."/>
            <person name="Malmstrom R."/>
            <person name="Stieglmeier M."/>
            <person name="Klingl A."/>
            <person name="Woyke T."/>
            <person name="Ryan C.M."/>
            <person name="Banfield J.F."/>
        </authorList>
    </citation>
    <scope>NUCLEOTIDE SEQUENCE [LARGE SCALE GENOMIC DNA]</scope>
</reference>
<evidence type="ECO:0000313" key="2">
    <source>
        <dbReference type="Proteomes" id="UP000230843"/>
    </source>
</evidence>
<organism evidence="1 2">
    <name type="scientific">Candidatus Magasanikbacteria bacterium CG_4_9_14_3_um_filter_32_9</name>
    <dbReference type="NCBI Taxonomy" id="1974644"/>
    <lineage>
        <taxon>Bacteria</taxon>
        <taxon>Candidatus Magasanikiibacteriota</taxon>
    </lineage>
</organism>
<dbReference type="AlphaFoldDB" id="A0A2M7Z769"/>
<accession>A0A2M7Z769</accession>
<dbReference type="Proteomes" id="UP000230843">
    <property type="component" value="Unassembled WGS sequence"/>
</dbReference>
<comment type="caution">
    <text evidence="1">The sequence shown here is derived from an EMBL/GenBank/DDBJ whole genome shotgun (WGS) entry which is preliminary data.</text>
</comment>
<evidence type="ECO:0000313" key="1">
    <source>
        <dbReference type="EMBL" id="PJA89980.1"/>
    </source>
</evidence>